<dbReference type="Proteomes" id="UP000322644">
    <property type="component" value="Chromosome"/>
</dbReference>
<keyword evidence="1" id="KW-0175">Coiled coil</keyword>
<sequence>MIRLLEKITKQNQEAQNQKLRLFAKVDFETKIQILEQQKQIFHKLKTNYSDIKNEILTFASFILAIDKVVKKLDDVNLNAIKLRGKNNKSKIKRQKVLGYWGIVRTLKLKQNMSFRDIATYFAKYHKLEVSYSTIYELWTELENNIKKEEN</sequence>
<dbReference type="AlphaFoldDB" id="A0A5C2HDH4"/>
<evidence type="ECO:0000256" key="1">
    <source>
        <dbReference type="SAM" id="Coils"/>
    </source>
</evidence>
<gene>
    <name evidence="2" type="ORF">APORC_1252</name>
</gene>
<accession>A0A5C2HDH4</accession>
<reference evidence="2 3" key="1">
    <citation type="submission" date="2019-09" db="EMBL/GenBank/DDBJ databases">
        <title>Complete genome sequencing of four Arcobacter species reveals a diverse suite of mobile elements.</title>
        <authorList>
            <person name="Miller W.G."/>
            <person name="Yee E."/>
            <person name="Bono J.L."/>
        </authorList>
    </citation>
    <scope>NUCLEOTIDE SEQUENCE [LARGE SCALE GENOMIC DNA]</scope>
    <source>
        <strain evidence="2 3">CCUG 56899</strain>
    </source>
</reference>
<dbReference type="RefSeq" id="WP_066387513.1">
    <property type="nucleotide sequence ID" value="NZ_CP036246.2"/>
</dbReference>
<dbReference type="EMBL" id="CP036246">
    <property type="protein sequence ID" value="QEP40847.1"/>
    <property type="molecule type" value="Genomic_DNA"/>
</dbReference>
<evidence type="ECO:0000313" key="2">
    <source>
        <dbReference type="EMBL" id="QEP40847.1"/>
    </source>
</evidence>
<reference evidence="2 3" key="2">
    <citation type="submission" date="2019-09" db="EMBL/GenBank/DDBJ databases">
        <title>Taxonomic note: a critical rebuttal of the proposed division of the genus Arcobacter into six genera, emended descriptions of Arcobacter anaerophilus and the genus Arcobacter, and an assessment of genus-level boundaries for Epsilonproteobacteria using in silico genomic comparator tools.</title>
        <authorList>
            <person name="On S.L.W."/>
            <person name="Miller W.G."/>
            <person name="Biggs P."/>
            <person name="Cornelius A."/>
            <person name="Vandamme P."/>
        </authorList>
    </citation>
    <scope>NUCLEOTIDE SEQUENCE [LARGE SCALE GENOMIC DNA]</scope>
    <source>
        <strain evidence="2 3">CCUG 56899</strain>
    </source>
</reference>
<name>A0A5C2HDH4_9BACT</name>
<proteinExistence type="predicted"/>
<evidence type="ECO:0000313" key="3">
    <source>
        <dbReference type="Proteomes" id="UP000322644"/>
    </source>
</evidence>
<protein>
    <submittedName>
        <fullName evidence="2">Uncharacterized protein</fullName>
    </submittedName>
</protein>
<organism evidence="2 3">
    <name type="scientific">Arcobacter porcinus</name>
    <dbReference type="NCBI Taxonomy" id="1935204"/>
    <lineage>
        <taxon>Bacteria</taxon>
        <taxon>Pseudomonadati</taxon>
        <taxon>Campylobacterota</taxon>
        <taxon>Epsilonproteobacteria</taxon>
        <taxon>Campylobacterales</taxon>
        <taxon>Arcobacteraceae</taxon>
        <taxon>Arcobacter</taxon>
    </lineage>
</organism>
<dbReference type="KEGG" id="apoc:APORC_1252"/>
<feature type="coiled-coil region" evidence="1">
    <location>
        <begin position="1"/>
        <end position="55"/>
    </location>
</feature>